<sequence>MNALDTFRTEVPEVAQAFDSLIDSLINTDGLDARTKQLLYIGLKASAGDAPAVVFHAQMAKGLGATRKEVRDAIVLTLSVCGLVGVATCLQPALEAYDL</sequence>
<keyword evidence="4" id="KW-1185">Reference proteome</keyword>
<keyword evidence="1" id="KW-0812">Transmembrane</keyword>
<name>A0A0A2N3P6_9FLAO</name>
<reference evidence="3 4" key="1">
    <citation type="submission" date="2013-09" db="EMBL/GenBank/DDBJ databases">
        <authorList>
            <person name="Zeng Z."/>
            <person name="Chen C."/>
        </authorList>
    </citation>
    <scope>NUCLEOTIDE SEQUENCE [LARGE SCALE GENOMIC DNA]</scope>
    <source>
        <strain evidence="3 4">WB 4.1-42</strain>
    </source>
</reference>
<keyword evidence="1" id="KW-0472">Membrane</keyword>
<dbReference type="InterPro" id="IPR003779">
    <property type="entry name" value="CMD-like"/>
</dbReference>
<dbReference type="Gene3D" id="1.20.1290.10">
    <property type="entry name" value="AhpD-like"/>
    <property type="match status" value="1"/>
</dbReference>
<organism evidence="3 4">
    <name type="scientific">Flavobacterium subsaxonicum WB 4.1-42 = DSM 21790</name>
    <dbReference type="NCBI Taxonomy" id="1121898"/>
    <lineage>
        <taxon>Bacteria</taxon>
        <taxon>Pseudomonadati</taxon>
        <taxon>Bacteroidota</taxon>
        <taxon>Flavobacteriia</taxon>
        <taxon>Flavobacteriales</taxon>
        <taxon>Flavobacteriaceae</taxon>
        <taxon>Flavobacterium</taxon>
    </lineage>
</organism>
<dbReference type="Pfam" id="PF02627">
    <property type="entry name" value="CMD"/>
    <property type="match status" value="1"/>
</dbReference>
<feature type="domain" description="Carboxymuconolactone decarboxylase-like" evidence="2">
    <location>
        <begin position="12"/>
        <end position="90"/>
    </location>
</feature>
<dbReference type="AlphaFoldDB" id="A0A0A2N3P6"/>
<evidence type="ECO:0000259" key="2">
    <source>
        <dbReference type="Pfam" id="PF02627"/>
    </source>
</evidence>
<dbReference type="Proteomes" id="UP000030111">
    <property type="component" value="Unassembled WGS sequence"/>
</dbReference>
<dbReference type="SUPFAM" id="SSF69118">
    <property type="entry name" value="AhpD-like"/>
    <property type="match status" value="1"/>
</dbReference>
<feature type="transmembrane region" description="Helical" evidence="1">
    <location>
        <begin position="73"/>
        <end position="94"/>
    </location>
</feature>
<dbReference type="OrthoDB" id="9154867at2"/>
<comment type="caution">
    <text evidence="3">The sequence shown here is derived from an EMBL/GenBank/DDBJ whole genome shotgun (WGS) entry which is preliminary data.</text>
</comment>
<evidence type="ECO:0000313" key="4">
    <source>
        <dbReference type="Proteomes" id="UP000030111"/>
    </source>
</evidence>
<accession>A0A0A2N3P6</accession>
<proteinExistence type="predicted"/>
<dbReference type="STRING" id="1121898.GCA_000422725_01065"/>
<dbReference type="GO" id="GO:0051920">
    <property type="term" value="F:peroxiredoxin activity"/>
    <property type="evidence" value="ECO:0007669"/>
    <property type="project" value="InterPro"/>
</dbReference>
<dbReference type="InterPro" id="IPR029032">
    <property type="entry name" value="AhpD-like"/>
</dbReference>
<keyword evidence="1" id="KW-1133">Transmembrane helix</keyword>
<dbReference type="EMBL" id="JRLY01000001">
    <property type="protein sequence ID" value="KGO95080.1"/>
    <property type="molecule type" value="Genomic_DNA"/>
</dbReference>
<evidence type="ECO:0000256" key="1">
    <source>
        <dbReference type="SAM" id="Phobius"/>
    </source>
</evidence>
<dbReference type="RefSeq" id="WP_026992458.1">
    <property type="nucleotide sequence ID" value="NZ_JRLY01000001.1"/>
</dbReference>
<gene>
    <name evidence="3" type="ORF">Q766_02960</name>
</gene>
<evidence type="ECO:0000313" key="3">
    <source>
        <dbReference type="EMBL" id="KGO95080.1"/>
    </source>
</evidence>
<protein>
    <submittedName>
        <fullName evidence="3">Carboxymuconolactone decarboxylase</fullName>
    </submittedName>
</protein>
<dbReference type="eggNOG" id="COG0599">
    <property type="taxonomic scope" value="Bacteria"/>
</dbReference>